<gene>
    <name evidence="1" type="ORF">OAUR00152_LOCUS8564</name>
</gene>
<name>A0A7S4I8Q5_9STRA</name>
<protein>
    <recommendedName>
        <fullName evidence="2">VWFA domain-containing protein</fullName>
    </recommendedName>
</protein>
<dbReference type="EMBL" id="HBKQ01012557">
    <property type="protein sequence ID" value="CAE2221621.1"/>
    <property type="molecule type" value="Transcribed_RNA"/>
</dbReference>
<organism evidence="1">
    <name type="scientific">Odontella aurita</name>
    <dbReference type="NCBI Taxonomy" id="265563"/>
    <lineage>
        <taxon>Eukaryota</taxon>
        <taxon>Sar</taxon>
        <taxon>Stramenopiles</taxon>
        <taxon>Ochrophyta</taxon>
        <taxon>Bacillariophyta</taxon>
        <taxon>Mediophyceae</taxon>
        <taxon>Biddulphiophycidae</taxon>
        <taxon>Eupodiscales</taxon>
        <taxon>Odontellaceae</taxon>
        <taxon>Odontella</taxon>
    </lineage>
</organism>
<dbReference type="InterPro" id="IPR036465">
    <property type="entry name" value="vWFA_dom_sf"/>
</dbReference>
<proteinExistence type="predicted"/>
<sequence>MLDYDANPPPVVPIPVPEHDSIGTRANSGFASLSLSRQSAAEVDEEQVKRLRDQGFTSGLARSLSSTKAAFPLRIWVVDNSGSMQKDDGHRIVETRKKNDVKIVQCTRWDEIRECVDYHLQMSALLNAPTHFRLLNHPGAGVGTQQFGVAEGGPDAVQIEVQKATRIMNRARPGGVTPLTEHIREIHGIVDGLTPQLMSEGKRVAIVIATDGLPTDDQGTGGEHIKQQFIRSLRLLEGLPIWVVIRLCTDESDVVDFYNRLDEELELSMEVLDDFVGEAEEVHEENPWLNYCLPLHRLREMGFHDRIFDMMDERLLTKGELRDFCVLLFGLDKMDGVPDPNVDWSGFLKNVDSLLKQESFQWNPIKKKVMPWMDIKKLHKCYGDGSACAIM</sequence>
<reference evidence="1" key="1">
    <citation type="submission" date="2021-01" db="EMBL/GenBank/DDBJ databases">
        <authorList>
            <person name="Corre E."/>
            <person name="Pelletier E."/>
            <person name="Niang G."/>
            <person name="Scheremetjew M."/>
            <person name="Finn R."/>
            <person name="Kale V."/>
            <person name="Holt S."/>
            <person name="Cochrane G."/>
            <person name="Meng A."/>
            <person name="Brown T."/>
            <person name="Cohen L."/>
        </authorList>
    </citation>
    <scope>NUCLEOTIDE SEQUENCE</scope>
    <source>
        <strain evidence="1">Isolate 1302-5</strain>
    </source>
</reference>
<dbReference type="SUPFAM" id="SSF53300">
    <property type="entry name" value="vWA-like"/>
    <property type="match status" value="1"/>
</dbReference>
<evidence type="ECO:0008006" key="2">
    <source>
        <dbReference type="Google" id="ProtNLM"/>
    </source>
</evidence>
<dbReference type="AlphaFoldDB" id="A0A7S4I8Q5"/>
<evidence type="ECO:0000313" key="1">
    <source>
        <dbReference type="EMBL" id="CAE2221621.1"/>
    </source>
</evidence>
<accession>A0A7S4I8Q5</accession>